<name>A0A840ZK92_9HYPH</name>
<dbReference type="EMBL" id="JACHOP010000014">
    <property type="protein sequence ID" value="MBB5758522.1"/>
    <property type="molecule type" value="Genomic_DNA"/>
</dbReference>
<evidence type="ECO:0000313" key="1">
    <source>
        <dbReference type="EMBL" id="MBB5758522.1"/>
    </source>
</evidence>
<proteinExistence type="predicted"/>
<gene>
    <name evidence="1" type="ORF">HNR00_003244</name>
</gene>
<protein>
    <submittedName>
        <fullName evidence="1">Uncharacterized protein</fullName>
    </submittedName>
</protein>
<accession>A0A840ZK92</accession>
<reference evidence="1 2" key="1">
    <citation type="submission" date="2020-08" db="EMBL/GenBank/DDBJ databases">
        <title>Genomic Encyclopedia of Type Strains, Phase IV (KMG-IV): sequencing the most valuable type-strain genomes for metagenomic binning, comparative biology and taxonomic classification.</title>
        <authorList>
            <person name="Goeker M."/>
        </authorList>
    </citation>
    <scope>NUCLEOTIDE SEQUENCE [LARGE SCALE GENOMIC DNA]</scope>
    <source>
        <strain evidence="1 2">DSM 2163</strain>
    </source>
</reference>
<dbReference type="AlphaFoldDB" id="A0A840ZK92"/>
<keyword evidence="2" id="KW-1185">Reference proteome</keyword>
<dbReference type="RefSeq" id="WP_183571035.1">
    <property type="nucleotide sequence ID" value="NZ_JACHOP010000014.1"/>
</dbReference>
<dbReference type="Proteomes" id="UP000583454">
    <property type="component" value="Unassembled WGS sequence"/>
</dbReference>
<sequence>MIKNAFPLTPLTRLRHGHDEGAPEGVCNVRVAGREDGLDELTGCSRSTIVRLAAGVGITIGRYCTWLGISPELDATLRAWCRAPRSKADLGQVWGVRHHRQEPPYEWLRA</sequence>
<comment type="caution">
    <text evidence="1">The sequence shown here is derived from an EMBL/GenBank/DDBJ whole genome shotgun (WGS) entry which is preliminary data.</text>
</comment>
<evidence type="ECO:0000313" key="2">
    <source>
        <dbReference type="Proteomes" id="UP000583454"/>
    </source>
</evidence>
<organism evidence="1 2">
    <name type="scientific">Methylorubrum rhodinum</name>
    <dbReference type="NCBI Taxonomy" id="29428"/>
    <lineage>
        <taxon>Bacteria</taxon>
        <taxon>Pseudomonadati</taxon>
        <taxon>Pseudomonadota</taxon>
        <taxon>Alphaproteobacteria</taxon>
        <taxon>Hyphomicrobiales</taxon>
        <taxon>Methylobacteriaceae</taxon>
        <taxon>Methylorubrum</taxon>
    </lineage>
</organism>